<evidence type="ECO:0000256" key="4">
    <source>
        <dbReference type="ARBA" id="ARBA00022692"/>
    </source>
</evidence>
<keyword evidence="5 10" id="KW-0276">Fatty acid metabolism</keyword>
<dbReference type="Pfam" id="PF01151">
    <property type="entry name" value="ELO"/>
    <property type="match status" value="1"/>
</dbReference>
<dbReference type="GO" id="GO:0030148">
    <property type="term" value="P:sphingolipid biosynthetic process"/>
    <property type="evidence" value="ECO:0007669"/>
    <property type="project" value="TreeGrafter"/>
</dbReference>
<organism evidence="11">
    <name type="scientific">Zeugodacus cucurbitae</name>
    <name type="common">Melon fruit fly</name>
    <name type="synonym">Bactrocera cucurbitae</name>
    <dbReference type="NCBI Taxonomy" id="28588"/>
    <lineage>
        <taxon>Eukaryota</taxon>
        <taxon>Metazoa</taxon>
        <taxon>Ecdysozoa</taxon>
        <taxon>Arthropoda</taxon>
        <taxon>Hexapoda</taxon>
        <taxon>Insecta</taxon>
        <taxon>Pterygota</taxon>
        <taxon>Neoptera</taxon>
        <taxon>Endopterygota</taxon>
        <taxon>Diptera</taxon>
        <taxon>Brachycera</taxon>
        <taxon>Muscomorpha</taxon>
        <taxon>Tephritoidea</taxon>
        <taxon>Tephritidae</taxon>
        <taxon>Zeugodacus</taxon>
        <taxon>Zeugodacus</taxon>
    </lineage>
</organism>
<evidence type="ECO:0000313" key="12">
    <source>
        <dbReference type="EMBL" id="JAD04364.1"/>
    </source>
</evidence>
<keyword evidence="6 10" id="KW-1133">Transmembrane helix</keyword>
<comment type="catalytic activity">
    <reaction evidence="10">
        <text>a very-long-chain acyl-CoA + malonyl-CoA + H(+) = a very-long-chain 3-oxoacyl-CoA + CO2 + CoA</text>
        <dbReference type="Rhea" id="RHEA:32727"/>
        <dbReference type="ChEBI" id="CHEBI:15378"/>
        <dbReference type="ChEBI" id="CHEBI:16526"/>
        <dbReference type="ChEBI" id="CHEBI:57287"/>
        <dbReference type="ChEBI" id="CHEBI:57384"/>
        <dbReference type="ChEBI" id="CHEBI:90725"/>
        <dbReference type="ChEBI" id="CHEBI:90736"/>
        <dbReference type="EC" id="2.3.1.199"/>
    </reaction>
</comment>
<feature type="transmembrane region" description="Helical" evidence="10">
    <location>
        <begin position="168"/>
        <end position="188"/>
    </location>
</feature>
<dbReference type="EC" id="2.3.1.199" evidence="10"/>
<feature type="transmembrane region" description="Helical" evidence="10">
    <location>
        <begin position="62"/>
        <end position="83"/>
    </location>
</feature>
<evidence type="ECO:0000256" key="1">
    <source>
        <dbReference type="ARBA" id="ARBA00004141"/>
    </source>
</evidence>
<protein>
    <recommendedName>
        <fullName evidence="10">Elongation of very long chain fatty acids protein</fullName>
        <ecNumber evidence="10">2.3.1.199</ecNumber>
    </recommendedName>
    <alternativeName>
        <fullName evidence="10">Very-long-chain 3-oxoacyl-CoA synthase</fullName>
    </alternativeName>
</protein>
<feature type="transmembrane region" description="Helical" evidence="10">
    <location>
        <begin position="110"/>
        <end position="130"/>
    </location>
</feature>
<reference evidence="11" key="1">
    <citation type="submission" date="2014-11" db="EMBL/GenBank/DDBJ databases">
        <authorList>
            <person name="Geib S."/>
        </authorList>
    </citation>
    <scope>NUCLEOTIDE SEQUENCE</scope>
</reference>
<proteinExistence type="inferred from homology"/>
<dbReference type="PANTHER" id="PTHR11157">
    <property type="entry name" value="FATTY ACID ACYL TRANSFERASE-RELATED"/>
    <property type="match status" value="1"/>
</dbReference>
<accession>A0A0A1WIY9</accession>
<evidence type="ECO:0000256" key="2">
    <source>
        <dbReference type="ARBA" id="ARBA00022516"/>
    </source>
</evidence>
<dbReference type="PANTHER" id="PTHR11157:SF164">
    <property type="entry name" value="ELONGATION OF VERY LONG CHAIN FATTY ACIDS PROTEIN"/>
    <property type="match status" value="1"/>
</dbReference>
<dbReference type="EMBL" id="GBXI01015797">
    <property type="protein sequence ID" value="JAC98494.1"/>
    <property type="molecule type" value="Transcribed_RNA"/>
</dbReference>
<sequence length="265" mass="31035">MDVLQNANEVDYSYTSKELDEWFGLGTPTFIFATLLAYLLLIYKILPYYMKDREPYQLKSYIVVYNTMQMLSCIYIITGILRITSTSVFRFWVCTTLDSNTYTEYLFNRVTYFTFWLKISELSETIVFVLRKKQNQVSYLHVFHHCSTVTLIYLLLTDYRGLSALYPILLNSIVHVIMYAYYLAAAVCDAETIKRLTPIKKSITTIQMIQFVMILTQAFILVHCGISKFVVTYYAIVVVVIFYGFYDFYKKSYQANNARISNKSS</sequence>
<dbReference type="GO" id="GO:0005789">
    <property type="term" value="C:endoplasmic reticulum membrane"/>
    <property type="evidence" value="ECO:0007669"/>
    <property type="project" value="TreeGrafter"/>
</dbReference>
<evidence type="ECO:0000313" key="11">
    <source>
        <dbReference type="EMBL" id="JAC98494.1"/>
    </source>
</evidence>
<comment type="similarity">
    <text evidence="10">Belongs to the ELO family.</text>
</comment>
<dbReference type="GO" id="GO:0042761">
    <property type="term" value="P:very long-chain fatty acid biosynthetic process"/>
    <property type="evidence" value="ECO:0007669"/>
    <property type="project" value="TreeGrafter"/>
</dbReference>
<keyword evidence="8 10" id="KW-0472">Membrane</keyword>
<dbReference type="InterPro" id="IPR002076">
    <property type="entry name" value="ELO_fam"/>
</dbReference>
<keyword evidence="3 10" id="KW-0808">Transferase</keyword>
<evidence type="ECO:0000256" key="5">
    <source>
        <dbReference type="ARBA" id="ARBA00022832"/>
    </source>
</evidence>
<keyword evidence="4 10" id="KW-0812">Transmembrane</keyword>
<dbReference type="GO" id="GO:0019367">
    <property type="term" value="P:fatty acid elongation, saturated fatty acid"/>
    <property type="evidence" value="ECO:0007669"/>
    <property type="project" value="TreeGrafter"/>
</dbReference>
<dbReference type="GO" id="GO:0009922">
    <property type="term" value="F:fatty acid elongase activity"/>
    <property type="evidence" value="ECO:0007669"/>
    <property type="project" value="UniProtKB-EC"/>
</dbReference>
<keyword evidence="7 10" id="KW-0443">Lipid metabolism</keyword>
<evidence type="ECO:0000256" key="9">
    <source>
        <dbReference type="ARBA" id="ARBA00023160"/>
    </source>
</evidence>
<dbReference type="EMBL" id="GBXI01009928">
    <property type="protein sequence ID" value="JAD04364.1"/>
    <property type="molecule type" value="Transcribed_RNA"/>
</dbReference>
<dbReference type="OrthoDB" id="434092at2759"/>
<feature type="transmembrane region" description="Helical" evidence="10">
    <location>
        <begin position="22"/>
        <end position="41"/>
    </location>
</feature>
<dbReference type="GeneID" id="105214478"/>
<feature type="transmembrane region" description="Helical" evidence="10">
    <location>
        <begin position="137"/>
        <end position="156"/>
    </location>
</feature>
<evidence type="ECO:0000256" key="3">
    <source>
        <dbReference type="ARBA" id="ARBA00022679"/>
    </source>
</evidence>
<dbReference type="GO" id="GO:0034625">
    <property type="term" value="P:fatty acid elongation, monounsaturated fatty acid"/>
    <property type="evidence" value="ECO:0007669"/>
    <property type="project" value="TreeGrafter"/>
</dbReference>
<evidence type="ECO:0000256" key="8">
    <source>
        <dbReference type="ARBA" id="ARBA00023136"/>
    </source>
</evidence>
<evidence type="ECO:0000256" key="10">
    <source>
        <dbReference type="RuleBase" id="RU361115"/>
    </source>
</evidence>
<evidence type="ECO:0000256" key="7">
    <source>
        <dbReference type="ARBA" id="ARBA00023098"/>
    </source>
</evidence>
<dbReference type="AlphaFoldDB" id="A0A0A1WIY9"/>
<feature type="transmembrane region" description="Helical" evidence="10">
    <location>
        <begin position="232"/>
        <end position="249"/>
    </location>
</feature>
<name>A0A0A1WIY9_ZEUCU</name>
<keyword evidence="9 10" id="KW-0275">Fatty acid biosynthesis</keyword>
<comment type="subcellular location">
    <subcellularLocation>
        <location evidence="1">Membrane</location>
        <topology evidence="1">Multi-pass membrane protein</topology>
    </subcellularLocation>
</comment>
<feature type="transmembrane region" description="Helical" evidence="10">
    <location>
        <begin position="208"/>
        <end position="226"/>
    </location>
</feature>
<dbReference type="GO" id="GO:0034626">
    <property type="term" value="P:fatty acid elongation, polyunsaturated fatty acid"/>
    <property type="evidence" value="ECO:0007669"/>
    <property type="project" value="TreeGrafter"/>
</dbReference>
<keyword evidence="2 10" id="KW-0444">Lipid biosynthesis</keyword>
<evidence type="ECO:0000256" key="6">
    <source>
        <dbReference type="ARBA" id="ARBA00022989"/>
    </source>
</evidence>
<reference evidence="11" key="2">
    <citation type="journal article" date="2015" name="Gigascience">
        <title>Reconstructing a comprehensive transcriptome assembly of a white-pupal translocated strain of the pest fruit fly Bactrocera cucurbitae.</title>
        <authorList>
            <person name="Sim S.B."/>
            <person name="Calla B."/>
            <person name="Hall B."/>
            <person name="DeRego T."/>
            <person name="Geib S.M."/>
        </authorList>
    </citation>
    <scope>NUCLEOTIDE SEQUENCE</scope>
</reference>
<gene>
    <name evidence="11" type="primary">ELOVL4_3</name>
    <name evidence="12" type="synonym">ELOVL4_0</name>
    <name evidence="11" type="ORF">g.19393</name>
    <name evidence="12" type="ORF">g.19394</name>
</gene>